<reference evidence="2" key="1">
    <citation type="journal article" date="2024" name="Proc. Natl. Acad. Sci. U.S.A.">
        <title>Extraordinary preservation of gene collinearity over three hundred million years revealed in homosporous lycophytes.</title>
        <authorList>
            <person name="Li C."/>
            <person name="Wickell D."/>
            <person name="Kuo L.Y."/>
            <person name="Chen X."/>
            <person name="Nie B."/>
            <person name="Liao X."/>
            <person name="Peng D."/>
            <person name="Ji J."/>
            <person name="Jenkins J."/>
            <person name="Williams M."/>
            <person name="Shu S."/>
            <person name="Plott C."/>
            <person name="Barry K."/>
            <person name="Rajasekar S."/>
            <person name="Grimwood J."/>
            <person name="Han X."/>
            <person name="Sun S."/>
            <person name="Hou Z."/>
            <person name="He W."/>
            <person name="Dai G."/>
            <person name="Sun C."/>
            <person name="Schmutz J."/>
            <person name="Leebens-Mack J.H."/>
            <person name="Li F.W."/>
            <person name="Wang L."/>
        </authorList>
    </citation>
    <scope>NUCLEOTIDE SEQUENCE [LARGE SCALE GENOMIC DNA]</scope>
    <source>
        <strain evidence="2">cv. PW_Plant_1</strain>
    </source>
</reference>
<keyword evidence="2" id="KW-1185">Reference proteome</keyword>
<accession>A0ACC2B2K5</accession>
<dbReference type="EMBL" id="CM055109">
    <property type="protein sequence ID" value="KAJ7524007.1"/>
    <property type="molecule type" value="Genomic_DNA"/>
</dbReference>
<gene>
    <name evidence="1" type="ORF">O6H91_18G072900</name>
</gene>
<protein>
    <submittedName>
        <fullName evidence="1">Uncharacterized protein</fullName>
    </submittedName>
</protein>
<evidence type="ECO:0000313" key="2">
    <source>
        <dbReference type="Proteomes" id="UP001162992"/>
    </source>
</evidence>
<name>A0ACC2B2K5_DIPCM</name>
<evidence type="ECO:0000313" key="1">
    <source>
        <dbReference type="EMBL" id="KAJ7524007.1"/>
    </source>
</evidence>
<sequence>MNSTTRLSEGTAEVTVNQGFASADTRSRNLQLSMNILAASRLYVGAILQNWLFNAKLQIQHKLHPRTIQTWERLQLKLKQLFENLEPILITAWSIGCNQGILAATVIQKLILVLLEWWARRLLSVFRLSLATLFFSLWCAALNLCILVVSLSLALPW</sequence>
<comment type="caution">
    <text evidence="1">The sequence shown here is derived from an EMBL/GenBank/DDBJ whole genome shotgun (WGS) entry which is preliminary data.</text>
</comment>
<dbReference type="Proteomes" id="UP001162992">
    <property type="component" value="Chromosome 18"/>
</dbReference>
<organism evidence="1 2">
    <name type="scientific">Diphasiastrum complanatum</name>
    <name type="common">Issler's clubmoss</name>
    <name type="synonym">Lycopodium complanatum</name>
    <dbReference type="NCBI Taxonomy" id="34168"/>
    <lineage>
        <taxon>Eukaryota</taxon>
        <taxon>Viridiplantae</taxon>
        <taxon>Streptophyta</taxon>
        <taxon>Embryophyta</taxon>
        <taxon>Tracheophyta</taxon>
        <taxon>Lycopodiopsida</taxon>
        <taxon>Lycopodiales</taxon>
        <taxon>Lycopodiaceae</taxon>
        <taxon>Lycopodioideae</taxon>
        <taxon>Diphasiastrum</taxon>
    </lineage>
</organism>
<proteinExistence type="predicted"/>